<dbReference type="AlphaFoldDB" id="A0A5P8FLA4"/>
<keyword evidence="2" id="KW-0472">Membrane</keyword>
<dbReference type="GeneID" id="59160680"/>
<sequence>MTTPDEPPPATPDDATIDAEQLTAAVRVRRWLGADAVDVLLGASGPDSAARALLAMRPQVTEHSVQDGLDLVADRHRDHPDGLPAERWGARIARVRNLMGALTLVVLLALLVAGFVARQDTGVDDPFEALEAQTSPEVLRGAVLALLAPLAVGVLLLWVTSVWRHIITLAEARYAVRWAASRAGQRGRGIPVADPFPGLAGPAMALSVMGWVIGGLALLLCLLVLSDPVLALVLLGLAAAVLLPTWPLMRWRREMRRAGAVASAHLLILGTRDDGVRLDVATSVQEHVLVVVQLPLTSRWHPSEERVVYPLTAVLPRDELARRHDQVDQDLAGLVAVGPRHEAPLVTVERNAEDHHLDVERYSGGWVVALGTRSGRPAALVVPSDPERFVAEVLPTLGDRHGLESGSLRVHEPRQVPTGGSRWMQGWDPRDDVDTSRTT</sequence>
<dbReference type="KEGG" id="jme:EEW87_005880"/>
<feature type="compositionally biased region" description="Basic and acidic residues" evidence="1">
    <location>
        <begin position="401"/>
        <end position="414"/>
    </location>
</feature>
<dbReference type="RefSeq" id="WP_123090826.1">
    <property type="nucleotide sequence ID" value="NZ_CP044548.2"/>
</dbReference>
<feature type="transmembrane region" description="Helical" evidence="2">
    <location>
        <begin position="97"/>
        <end position="118"/>
    </location>
</feature>
<evidence type="ECO:0000256" key="1">
    <source>
        <dbReference type="SAM" id="MobiDB-lite"/>
    </source>
</evidence>
<feature type="region of interest" description="Disordered" evidence="1">
    <location>
        <begin position="401"/>
        <end position="439"/>
    </location>
</feature>
<accession>A0A5P8FLA4</accession>
<dbReference type="EMBL" id="CP044548">
    <property type="protein sequence ID" value="QFQ29951.2"/>
    <property type="molecule type" value="Genomic_DNA"/>
</dbReference>
<dbReference type="Proteomes" id="UP000271708">
    <property type="component" value="Chromosome"/>
</dbReference>
<gene>
    <name evidence="3" type="ORF">EEW87_005880</name>
</gene>
<proteinExistence type="predicted"/>
<feature type="transmembrane region" description="Helical" evidence="2">
    <location>
        <begin position="231"/>
        <end position="249"/>
    </location>
</feature>
<evidence type="ECO:0000256" key="2">
    <source>
        <dbReference type="SAM" id="Phobius"/>
    </source>
</evidence>
<reference evidence="3 4" key="1">
    <citation type="submission" date="2019-09" db="EMBL/GenBank/DDBJ databases">
        <title>Complete Genome Sequence of Janibacter melonis M714 with both human health impact and industrial applications.</title>
        <authorList>
            <person name="Jin M."/>
            <person name="Zhao Q.R."/>
        </authorList>
    </citation>
    <scope>NUCLEOTIDE SEQUENCE [LARGE SCALE GENOMIC DNA]</scope>
    <source>
        <strain evidence="3 4">M714</strain>
    </source>
</reference>
<keyword evidence="2" id="KW-0812">Transmembrane</keyword>
<evidence type="ECO:0000313" key="4">
    <source>
        <dbReference type="Proteomes" id="UP000271708"/>
    </source>
</evidence>
<organism evidence="3 4">
    <name type="scientific">Janibacter melonis</name>
    <dbReference type="NCBI Taxonomy" id="262209"/>
    <lineage>
        <taxon>Bacteria</taxon>
        <taxon>Bacillati</taxon>
        <taxon>Actinomycetota</taxon>
        <taxon>Actinomycetes</taxon>
        <taxon>Micrococcales</taxon>
        <taxon>Intrasporangiaceae</taxon>
        <taxon>Janibacter</taxon>
    </lineage>
</organism>
<name>A0A5P8FLA4_9MICO</name>
<feature type="transmembrane region" description="Helical" evidence="2">
    <location>
        <begin position="138"/>
        <end position="159"/>
    </location>
</feature>
<feature type="transmembrane region" description="Helical" evidence="2">
    <location>
        <begin position="203"/>
        <end position="225"/>
    </location>
</feature>
<evidence type="ECO:0000313" key="3">
    <source>
        <dbReference type="EMBL" id="QFQ29951.2"/>
    </source>
</evidence>
<keyword evidence="2" id="KW-1133">Transmembrane helix</keyword>
<feature type="compositionally biased region" description="Basic and acidic residues" evidence="1">
    <location>
        <begin position="428"/>
        <end position="439"/>
    </location>
</feature>
<protein>
    <submittedName>
        <fullName evidence="3">Uncharacterized protein</fullName>
    </submittedName>
</protein>